<dbReference type="GO" id="GO:0051213">
    <property type="term" value="F:dioxygenase activity"/>
    <property type="evidence" value="ECO:0007669"/>
    <property type="project" value="UniProtKB-KW"/>
</dbReference>
<proteinExistence type="predicted"/>
<sequence length="250" mass="28281">MNVSGKMKPDFGIEENVISLKSNHFTMIEGPHMQSLLGCSIEEEKEFSAQWNELTLDQYMGDGGTYRFRRYGQFQKFSESNSLQLLPHESYVQSSEVNYLNGDVKRIFDPLTDTFVQSPVLERTLMLLADLYDQTLGQKCDWNIRLHPYRIQTTSDQIGQPAPEGLHRDGVTFIASMMLQRRNATGGVTRLTDDKRQPLATIELKNRFDIVLSDDAKTLHDVSSVTPLNAADIGYRDVLVIAFTLLGNAP</sequence>
<name>A0ABV4NLR5_9GAMM</name>
<dbReference type="Gene3D" id="2.60.120.620">
    <property type="entry name" value="q2cbj1_9rhob like domain"/>
    <property type="match status" value="1"/>
</dbReference>
<dbReference type="EMBL" id="JBGMEL010000006">
    <property type="protein sequence ID" value="MFA0790371.1"/>
    <property type="molecule type" value="Genomic_DNA"/>
</dbReference>
<comment type="caution">
    <text evidence="1">The sequence shown here is derived from an EMBL/GenBank/DDBJ whole genome shotgun (WGS) entry which is preliminary data.</text>
</comment>
<keyword evidence="1" id="KW-0560">Oxidoreductase</keyword>
<keyword evidence="1" id="KW-0223">Dioxygenase</keyword>
<evidence type="ECO:0000313" key="1">
    <source>
        <dbReference type="EMBL" id="MFA0790371.1"/>
    </source>
</evidence>
<dbReference type="RefSeq" id="WP_371843153.1">
    <property type="nucleotide sequence ID" value="NZ_JBGMEL010000006.1"/>
</dbReference>
<accession>A0ABV4NLR5</accession>
<protein>
    <submittedName>
        <fullName evidence="1">2OG-Fe dioxygenase family protein</fullName>
    </submittedName>
</protein>
<reference evidence="1 2" key="1">
    <citation type="submission" date="2024-08" db="EMBL/GenBank/DDBJ databases">
        <authorList>
            <person name="Ishaq N."/>
        </authorList>
    </citation>
    <scope>NUCLEOTIDE SEQUENCE [LARGE SCALE GENOMIC DNA]</scope>
    <source>
        <strain evidence="1 2">JCM 30400</strain>
    </source>
</reference>
<dbReference type="Pfam" id="PF10014">
    <property type="entry name" value="2OG-Fe_Oxy_2"/>
    <property type="match status" value="1"/>
</dbReference>
<keyword evidence="2" id="KW-1185">Reference proteome</keyword>
<gene>
    <name evidence="1" type="ORF">ACCI51_07415</name>
</gene>
<dbReference type="InterPro" id="IPR018724">
    <property type="entry name" value="2OG-Fe_dioxygenase"/>
</dbReference>
<evidence type="ECO:0000313" key="2">
    <source>
        <dbReference type="Proteomes" id="UP001569414"/>
    </source>
</evidence>
<dbReference type="Proteomes" id="UP001569414">
    <property type="component" value="Unassembled WGS sequence"/>
</dbReference>
<organism evidence="1 2">
    <name type="scientific">Microbulbifer echini</name>
    <dbReference type="NCBI Taxonomy" id="1529067"/>
    <lineage>
        <taxon>Bacteria</taxon>
        <taxon>Pseudomonadati</taxon>
        <taxon>Pseudomonadota</taxon>
        <taxon>Gammaproteobacteria</taxon>
        <taxon>Cellvibrionales</taxon>
        <taxon>Microbulbiferaceae</taxon>
        <taxon>Microbulbifer</taxon>
    </lineage>
</organism>